<dbReference type="EMBL" id="CP039396">
    <property type="protein sequence ID" value="QCD42152.1"/>
    <property type="molecule type" value="Genomic_DNA"/>
</dbReference>
<proteinExistence type="predicted"/>
<gene>
    <name evidence="1" type="ORF">E7747_07625</name>
</gene>
<name>A0A4P7W2U9_9BACT</name>
<dbReference type="AlphaFoldDB" id="A0A4P7W2U9"/>
<dbReference type="Proteomes" id="UP000297149">
    <property type="component" value="Chromosome"/>
</dbReference>
<reference evidence="2" key="1">
    <citation type="submission" date="2019-02" db="EMBL/GenBank/DDBJ databases">
        <title>Isolation and identification of novel species under the genus Muribaculum.</title>
        <authorList>
            <person name="Miyake S."/>
            <person name="Ding Y."/>
            <person name="Low A."/>
            <person name="Soh M."/>
            <person name="Seedorf H."/>
        </authorList>
    </citation>
    <scope>NUCLEOTIDE SEQUENCE [LARGE SCALE GENOMIC DNA]</scope>
    <source>
        <strain evidence="2">H5</strain>
    </source>
</reference>
<evidence type="ECO:0000313" key="2">
    <source>
        <dbReference type="Proteomes" id="UP000297149"/>
    </source>
</evidence>
<organism evidence="1 2">
    <name type="scientific">Duncaniella dubosii</name>
    <dbReference type="NCBI Taxonomy" id="2518971"/>
    <lineage>
        <taxon>Bacteria</taxon>
        <taxon>Pseudomonadati</taxon>
        <taxon>Bacteroidota</taxon>
        <taxon>Bacteroidia</taxon>
        <taxon>Bacteroidales</taxon>
        <taxon>Muribaculaceae</taxon>
        <taxon>Duncaniella</taxon>
    </lineage>
</organism>
<protein>
    <submittedName>
        <fullName evidence="1">Uncharacterized protein</fullName>
    </submittedName>
</protein>
<sequence length="161" mass="17558">MPFRFSTPGVTLFSLVAAGIMSLFRAPKKHIRTSRPSQPPCVSRVQEIVNTHSDCTAEVFNIFVKGRRSVRIFSDITPGDRVGLHLHGSTVTVTVGTARVATAVLPESSRLPEVIHGGHSFEAYLGGRDEQNVSEEADFASIIVFYILDGVPPTRVNLCHT</sequence>
<keyword evidence="2" id="KW-1185">Reference proteome</keyword>
<dbReference type="RefSeq" id="WP_136415145.1">
    <property type="nucleotide sequence ID" value="NZ_CAXHQF010000003.1"/>
</dbReference>
<dbReference type="KEGG" id="ddb:E7747_07625"/>
<evidence type="ECO:0000313" key="1">
    <source>
        <dbReference type="EMBL" id="QCD42152.1"/>
    </source>
</evidence>
<accession>A0A4P7W2U9</accession>